<dbReference type="Proteomes" id="UP000053411">
    <property type="component" value="Unassembled WGS sequence"/>
</dbReference>
<dbReference type="InterPro" id="IPR000873">
    <property type="entry name" value="AMP-dep_synth/lig_dom"/>
</dbReference>
<dbReference type="PANTHER" id="PTHR43201">
    <property type="entry name" value="ACYL-COA SYNTHETASE"/>
    <property type="match status" value="1"/>
</dbReference>
<evidence type="ECO:0000259" key="2">
    <source>
        <dbReference type="Pfam" id="PF00501"/>
    </source>
</evidence>
<dbReference type="InterPro" id="IPR020845">
    <property type="entry name" value="AMP-binding_CS"/>
</dbReference>
<dbReference type="RefSeq" id="XP_016632716.1">
    <property type="nucleotide sequence ID" value="XM_016776397.1"/>
</dbReference>
<feature type="domain" description="AMP-dependent synthetase/ligase" evidence="2">
    <location>
        <begin position="87"/>
        <end position="404"/>
    </location>
</feature>
<evidence type="ECO:0000256" key="1">
    <source>
        <dbReference type="ARBA" id="ARBA00006432"/>
    </source>
</evidence>
<dbReference type="InterPro" id="IPR025110">
    <property type="entry name" value="AMP-bd_C"/>
</dbReference>
<accession>A0A0D2KPE7</accession>
<dbReference type="InterPro" id="IPR045851">
    <property type="entry name" value="AMP-bd_C_sf"/>
</dbReference>
<dbReference type="SUPFAM" id="SSF56801">
    <property type="entry name" value="Acetyl-CoA synthetase-like"/>
    <property type="match status" value="1"/>
</dbReference>
<name>A0A0D2KPE7_9EURO</name>
<protein>
    <recommendedName>
        <fullName evidence="6">AMP-dependent synthetase/ligase domain-containing protein</fullName>
    </recommendedName>
</protein>
<dbReference type="Gene3D" id="3.40.50.12780">
    <property type="entry name" value="N-terminal domain of ligase-like"/>
    <property type="match status" value="1"/>
</dbReference>
<dbReference type="VEuPathDB" id="FungiDB:Z520_05894"/>
<keyword evidence="5" id="KW-1185">Reference proteome</keyword>
<evidence type="ECO:0008006" key="6">
    <source>
        <dbReference type="Google" id="ProtNLM"/>
    </source>
</evidence>
<dbReference type="GO" id="GO:0006631">
    <property type="term" value="P:fatty acid metabolic process"/>
    <property type="evidence" value="ECO:0007669"/>
    <property type="project" value="TreeGrafter"/>
</dbReference>
<dbReference type="PROSITE" id="PS00455">
    <property type="entry name" value="AMP_BINDING"/>
    <property type="match status" value="1"/>
</dbReference>
<proteinExistence type="inferred from homology"/>
<dbReference type="PANTHER" id="PTHR43201:SF8">
    <property type="entry name" value="ACYL-COA SYNTHETASE FAMILY MEMBER 3"/>
    <property type="match status" value="1"/>
</dbReference>
<sequence>MKEGQLDPSSFDRTDLVDVKDDPDTLPHDILFHRLHYLACHQNTTVIKERHLDLEITHKQLLSAIVSLKVRILEQLHPRTVEKLQRDEEVGFVVFARGYEFVMAYFAILAIGGIVVPTSPYITLDEALHFVTTCTAHAVVHSPAFQSLAAQLTGKANVAQEYRPISMGFLGAQKIMDPRQMRFSIRKIRDLNKPGALIFTSGSTGKPKGAVMRRYNIIVHSMLQIWKNDIRQGYVILQMLPTHHATGLVLNTIPTILGGGCVEFTQPKFNAAAVWDRIRLGGIKSISAVPTIYVRLLKFWEDELSKLEPGEKESHRVAMASIEQFHVGTSSLPTNVSSQWTLLFGRRILERYGGTEFGNPYANYPGTKLVLGSVGVKNPGVESYLENDNEGEVFSRTPLMFSKYINNIEGTRDSLTPEGYFKTGDVAERIGDHYFIKGRKSVDLLKTGGYKVSALDIEREILTHPKVGEAIVVGVDDHELGQRVAAAVVLKEVRGYDSLSLEELRNSLRSSLSNYKLPTILRVVPELRKTANMKIPKLLLKKELFETDHPDIQKWNPQVAKL</sequence>
<evidence type="ECO:0000259" key="3">
    <source>
        <dbReference type="Pfam" id="PF13193"/>
    </source>
</evidence>
<comment type="similarity">
    <text evidence="1">Belongs to the ATP-dependent AMP-binding enzyme family.</text>
</comment>
<dbReference type="STRING" id="1442371.A0A0D2KPE7"/>
<organism evidence="4 5">
    <name type="scientific">Fonsecaea multimorphosa CBS 102226</name>
    <dbReference type="NCBI Taxonomy" id="1442371"/>
    <lineage>
        <taxon>Eukaryota</taxon>
        <taxon>Fungi</taxon>
        <taxon>Dikarya</taxon>
        <taxon>Ascomycota</taxon>
        <taxon>Pezizomycotina</taxon>
        <taxon>Eurotiomycetes</taxon>
        <taxon>Chaetothyriomycetidae</taxon>
        <taxon>Chaetothyriales</taxon>
        <taxon>Herpotrichiellaceae</taxon>
        <taxon>Fonsecaea</taxon>
    </lineage>
</organism>
<reference evidence="4 5" key="1">
    <citation type="submission" date="2015-01" db="EMBL/GenBank/DDBJ databases">
        <title>The Genome Sequence of Fonsecaea multimorphosa CBS 102226.</title>
        <authorList>
            <consortium name="The Broad Institute Genomics Platform"/>
            <person name="Cuomo C."/>
            <person name="de Hoog S."/>
            <person name="Gorbushina A."/>
            <person name="Stielow B."/>
            <person name="Teixiera M."/>
            <person name="Abouelleil A."/>
            <person name="Chapman S.B."/>
            <person name="Priest M."/>
            <person name="Young S.K."/>
            <person name="Wortman J."/>
            <person name="Nusbaum C."/>
            <person name="Birren B."/>
        </authorList>
    </citation>
    <scope>NUCLEOTIDE SEQUENCE [LARGE SCALE GENOMIC DNA]</scope>
    <source>
        <strain evidence="4 5">CBS 102226</strain>
    </source>
</reference>
<dbReference type="Pfam" id="PF00501">
    <property type="entry name" value="AMP-binding"/>
    <property type="match status" value="1"/>
</dbReference>
<dbReference type="InterPro" id="IPR042099">
    <property type="entry name" value="ANL_N_sf"/>
</dbReference>
<dbReference type="EMBL" id="KN848071">
    <property type="protein sequence ID" value="KIX98593.1"/>
    <property type="molecule type" value="Genomic_DNA"/>
</dbReference>
<evidence type="ECO:0000313" key="5">
    <source>
        <dbReference type="Proteomes" id="UP000053411"/>
    </source>
</evidence>
<dbReference type="GeneID" id="27711640"/>
<dbReference type="Pfam" id="PF13193">
    <property type="entry name" value="AMP-binding_C"/>
    <property type="match status" value="1"/>
</dbReference>
<dbReference type="AlphaFoldDB" id="A0A0D2KPE7"/>
<dbReference type="GO" id="GO:0031956">
    <property type="term" value="F:medium-chain fatty acid-CoA ligase activity"/>
    <property type="evidence" value="ECO:0007669"/>
    <property type="project" value="TreeGrafter"/>
</dbReference>
<dbReference type="Gene3D" id="3.30.300.30">
    <property type="match status" value="1"/>
</dbReference>
<evidence type="ECO:0000313" key="4">
    <source>
        <dbReference type="EMBL" id="KIX98593.1"/>
    </source>
</evidence>
<dbReference type="OrthoDB" id="6614653at2759"/>
<gene>
    <name evidence="4" type="ORF">Z520_05894</name>
</gene>
<feature type="domain" description="AMP-binding enzyme C-terminal" evidence="3">
    <location>
        <begin position="457"/>
        <end position="534"/>
    </location>
</feature>